<organism evidence="2 3">
    <name type="scientific">Streptomyces synnematoformans</name>
    <dbReference type="NCBI Taxonomy" id="415721"/>
    <lineage>
        <taxon>Bacteria</taxon>
        <taxon>Bacillati</taxon>
        <taxon>Actinomycetota</taxon>
        <taxon>Actinomycetes</taxon>
        <taxon>Kitasatosporales</taxon>
        <taxon>Streptomycetaceae</taxon>
        <taxon>Streptomyces</taxon>
    </lineage>
</organism>
<evidence type="ECO:0000313" key="2">
    <source>
        <dbReference type="EMBL" id="GAA2117006.1"/>
    </source>
</evidence>
<dbReference type="Proteomes" id="UP001500443">
    <property type="component" value="Unassembled WGS sequence"/>
</dbReference>
<feature type="region of interest" description="Disordered" evidence="1">
    <location>
        <begin position="72"/>
        <end position="97"/>
    </location>
</feature>
<name>A0ABN2XUI5_9ACTN</name>
<gene>
    <name evidence="2" type="ORF">GCM10009802_17790</name>
</gene>
<evidence type="ECO:0000313" key="3">
    <source>
        <dbReference type="Proteomes" id="UP001500443"/>
    </source>
</evidence>
<accession>A0ABN2XUI5</accession>
<proteinExistence type="predicted"/>
<evidence type="ECO:0000256" key="1">
    <source>
        <dbReference type="SAM" id="MobiDB-lite"/>
    </source>
</evidence>
<comment type="caution">
    <text evidence="2">The sequence shown here is derived from an EMBL/GenBank/DDBJ whole genome shotgun (WGS) entry which is preliminary data.</text>
</comment>
<protein>
    <submittedName>
        <fullName evidence="2">Uncharacterized protein</fullName>
    </submittedName>
</protein>
<sequence>MDQWDIIGRSHGREEGKAHGDPASVDTVPDKPPARLENTVSVSPPGRRRDVLVFVNRDVEVVESVGEVAGAGRRPGQVSVQDGRHVPPDSAPVFRAPGARPSTVRPIFWIRFSVARKRLVWRGLV</sequence>
<reference evidence="2 3" key="1">
    <citation type="journal article" date="2019" name="Int. J. Syst. Evol. Microbiol.">
        <title>The Global Catalogue of Microorganisms (GCM) 10K type strain sequencing project: providing services to taxonomists for standard genome sequencing and annotation.</title>
        <authorList>
            <consortium name="The Broad Institute Genomics Platform"/>
            <consortium name="The Broad Institute Genome Sequencing Center for Infectious Disease"/>
            <person name="Wu L."/>
            <person name="Ma J."/>
        </authorList>
    </citation>
    <scope>NUCLEOTIDE SEQUENCE [LARGE SCALE GENOMIC DNA]</scope>
    <source>
        <strain evidence="2 3">JCM 15481</strain>
    </source>
</reference>
<feature type="region of interest" description="Disordered" evidence="1">
    <location>
        <begin position="1"/>
        <end position="43"/>
    </location>
</feature>
<feature type="compositionally biased region" description="Basic and acidic residues" evidence="1">
    <location>
        <begin position="11"/>
        <end position="20"/>
    </location>
</feature>
<dbReference type="EMBL" id="BAAAPF010000034">
    <property type="protein sequence ID" value="GAA2117006.1"/>
    <property type="molecule type" value="Genomic_DNA"/>
</dbReference>
<keyword evidence="3" id="KW-1185">Reference proteome</keyword>